<feature type="binding site" evidence="11">
    <location>
        <begin position="379"/>
        <end position="381"/>
    </location>
    <ligand>
        <name>substrate</name>
    </ligand>
</feature>
<comment type="catalytic activity">
    <reaction evidence="11">
        <text>oxaloacetate + GTP = phosphoenolpyruvate + GDP + CO2</text>
        <dbReference type="Rhea" id="RHEA:10388"/>
        <dbReference type="ChEBI" id="CHEBI:16452"/>
        <dbReference type="ChEBI" id="CHEBI:16526"/>
        <dbReference type="ChEBI" id="CHEBI:37565"/>
        <dbReference type="ChEBI" id="CHEBI:58189"/>
        <dbReference type="ChEBI" id="CHEBI:58702"/>
        <dbReference type="EC" id="4.1.1.32"/>
    </reaction>
</comment>
<dbReference type="AlphaFoldDB" id="A0A0K1Q178"/>
<feature type="binding site" evidence="11">
    <location>
        <position position="289"/>
    </location>
    <ligand>
        <name>Mn(2+)</name>
        <dbReference type="ChEBI" id="CHEBI:29035"/>
    </ligand>
</feature>
<comment type="cofactor">
    <cofactor evidence="11">
        <name>Mn(2+)</name>
        <dbReference type="ChEBI" id="CHEBI:29035"/>
    </cofactor>
    <text evidence="11">Binds 1 Mn(2+) ion per subunit.</text>
</comment>
<comment type="similarity">
    <text evidence="2 11">Belongs to the phosphoenolpyruvate carboxykinase [GTP] family.</text>
</comment>
<evidence type="ECO:0000256" key="8">
    <source>
        <dbReference type="ARBA" id="ARBA00023134"/>
    </source>
</evidence>
<dbReference type="InterPro" id="IPR008209">
    <property type="entry name" value="PEP_carboxykinase_GTP"/>
</dbReference>
<keyword evidence="7 11" id="KW-0210">Decarboxylase</keyword>
<keyword evidence="6 11" id="KW-0547">Nucleotide-binding</keyword>
<feature type="binding site" evidence="11">
    <location>
        <position position="240"/>
    </location>
    <ligand>
        <name>Mn(2+)</name>
        <dbReference type="ChEBI" id="CHEBI:29035"/>
    </ligand>
</feature>
<feature type="active site" evidence="11">
    <location>
        <position position="264"/>
    </location>
</feature>
<keyword evidence="11" id="KW-0963">Cytoplasm</keyword>
<dbReference type="GO" id="GO:0006094">
    <property type="term" value="P:gluconeogenesis"/>
    <property type="evidence" value="ECO:0007669"/>
    <property type="project" value="UniProtKB-UniRule"/>
</dbReference>
<comment type="subcellular location">
    <subcellularLocation>
        <location evidence="11">Cytoplasm</location>
    </subcellularLocation>
</comment>
<evidence type="ECO:0000256" key="10">
    <source>
        <dbReference type="ARBA" id="ARBA00023239"/>
    </source>
</evidence>
<dbReference type="GO" id="GO:0006107">
    <property type="term" value="P:oxaloacetate metabolic process"/>
    <property type="evidence" value="ECO:0007669"/>
    <property type="project" value="TreeGrafter"/>
</dbReference>
<dbReference type="SUPFAM" id="SSF68923">
    <property type="entry name" value="PEP carboxykinase N-terminal domain"/>
    <property type="match status" value="1"/>
</dbReference>
<dbReference type="GO" id="GO:0071333">
    <property type="term" value="P:cellular response to glucose stimulus"/>
    <property type="evidence" value="ECO:0007669"/>
    <property type="project" value="TreeGrafter"/>
</dbReference>
<dbReference type="Pfam" id="PF17297">
    <property type="entry name" value="PEPCK_N"/>
    <property type="match status" value="1"/>
</dbReference>
<comment type="subunit">
    <text evidence="3 11">Monomer.</text>
</comment>
<name>A0A0K1Q178_9BACT</name>
<dbReference type="GO" id="GO:0004613">
    <property type="term" value="F:phosphoenolpyruvate carboxykinase (GTP) activity"/>
    <property type="evidence" value="ECO:0007669"/>
    <property type="project" value="UniProtKB-UniRule"/>
</dbReference>
<evidence type="ECO:0000256" key="9">
    <source>
        <dbReference type="ARBA" id="ARBA00023211"/>
    </source>
</evidence>
<organism evidence="14 15">
    <name type="scientific">Labilithrix luteola</name>
    <dbReference type="NCBI Taxonomy" id="1391654"/>
    <lineage>
        <taxon>Bacteria</taxon>
        <taxon>Pseudomonadati</taxon>
        <taxon>Myxococcota</taxon>
        <taxon>Polyangia</taxon>
        <taxon>Polyangiales</taxon>
        <taxon>Labilitrichaceae</taxon>
        <taxon>Labilithrix</taxon>
    </lineage>
</organism>
<comment type="function">
    <text evidence="11">Catalyzes the conversion of oxaloacetate (OAA) to phosphoenolpyruvate (PEP), the rate-limiting step in the metabolic pathway that produces glucose from lactate and other precursors derived from the citric acid cycle.</text>
</comment>
<evidence type="ECO:0000256" key="6">
    <source>
        <dbReference type="ARBA" id="ARBA00022741"/>
    </source>
</evidence>
<protein>
    <recommendedName>
        <fullName evidence="11">Phosphoenolpyruvate carboxykinase [GTP]</fullName>
        <shortName evidence="11">PEP carboxykinase</shortName>
        <shortName evidence="11">PEPCK</shortName>
        <ecNumber evidence="11">4.1.1.32</ecNumber>
    </recommendedName>
    <alternativeName>
        <fullName evidence="11">GTP-dependent phosphoenolpyruvate carboxykinase</fullName>
        <shortName evidence="11">GTP-PEPCK</shortName>
    </alternativeName>
</protein>
<gene>
    <name evidence="11" type="primary">pckG</name>
    <name evidence="14" type="ORF">AKJ09_06204</name>
</gene>
<dbReference type="GO" id="GO:0046327">
    <property type="term" value="P:glycerol biosynthetic process from pyruvate"/>
    <property type="evidence" value="ECO:0007669"/>
    <property type="project" value="TreeGrafter"/>
</dbReference>
<evidence type="ECO:0000259" key="13">
    <source>
        <dbReference type="Pfam" id="PF17297"/>
    </source>
</evidence>
<feature type="binding site" evidence="11">
    <location>
        <position position="262"/>
    </location>
    <ligand>
        <name>substrate</name>
    </ligand>
</feature>
<dbReference type="EC" id="4.1.1.32" evidence="11"/>
<comment type="pathway">
    <text evidence="1 11">Carbohydrate biosynthesis; gluconeogenesis.</text>
</comment>
<feature type="binding site" evidence="11">
    <location>
        <begin position="505"/>
        <end position="508"/>
    </location>
    <ligand>
        <name>GTP</name>
        <dbReference type="ChEBI" id="CHEBI:37565"/>
    </ligand>
</feature>
<evidence type="ECO:0000256" key="11">
    <source>
        <dbReference type="HAMAP-Rule" id="MF_00452"/>
    </source>
</evidence>
<keyword evidence="9 11" id="KW-0464">Manganese</keyword>
<evidence type="ECO:0000256" key="2">
    <source>
        <dbReference type="ARBA" id="ARBA00005796"/>
    </source>
</evidence>
<dbReference type="Gene3D" id="2.170.8.10">
    <property type="entry name" value="Phosphoenolpyruvate Carboxykinase, domain 2"/>
    <property type="match status" value="1"/>
</dbReference>
<evidence type="ECO:0000256" key="4">
    <source>
        <dbReference type="ARBA" id="ARBA00022432"/>
    </source>
</evidence>
<accession>A0A0K1Q178</accession>
<dbReference type="Gene3D" id="3.40.449.10">
    <property type="entry name" value="Phosphoenolpyruvate Carboxykinase, domain 1"/>
    <property type="match status" value="1"/>
</dbReference>
<keyword evidence="5 11" id="KW-0479">Metal-binding</keyword>
<dbReference type="CDD" id="cd00819">
    <property type="entry name" value="PEPCK_GTP"/>
    <property type="match status" value="1"/>
</dbReference>
<dbReference type="GO" id="GO:0019543">
    <property type="term" value="P:propionate catabolic process"/>
    <property type="evidence" value="ECO:0007669"/>
    <property type="project" value="TreeGrafter"/>
</dbReference>
<proteinExistence type="inferred from homology"/>
<dbReference type="EMBL" id="CP012333">
    <property type="protein sequence ID" value="AKU99540.1"/>
    <property type="molecule type" value="Genomic_DNA"/>
</dbReference>
<dbReference type="PATRIC" id="fig|1391654.3.peg.6289"/>
<dbReference type="PANTHER" id="PTHR11561">
    <property type="entry name" value="PHOSPHOENOLPYRUVATE CARBOXYKINASE"/>
    <property type="match status" value="1"/>
</dbReference>
<evidence type="ECO:0000256" key="3">
    <source>
        <dbReference type="ARBA" id="ARBA00011245"/>
    </source>
</evidence>
<keyword evidence="4 11" id="KW-0312">Gluconeogenesis</keyword>
<evidence type="ECO:0000256" key="1">
    <source>
        <dbReference type="ARBA" id="ARBA00004742"/>
    </source>
</evidence>
<dbReference type="SUPFAM" id="SSF53795">
    <property type="entry name" value="PEP carboxykinase-like"/>
    <property type="match status" value="1"/>
</dbReference>
<dbReference type="NCBIfam" id="NF003253">
    <property type="entry name" value="PRK04210.1"/>
    <property type="match status" value="1"/>
</dbReference>
<dbReference type="GO" id="GO:0042594">
    <property type="term" value="P:response to starvation"/>
    <property type="evidence" value="ECO:0007669"/>
    <property type="project" value="TreeGrafter"/>
</dbReference>
<feature type="binding site" evidence="11">
    <location>
        <position position="381"/>
    </location>
    <ligand>
        <name>GTP</name>
        <dbReference type="ChEBI" id="CHEBI:37565"/>
    </ligand>
</feature>
<evidence type="ECO:0000259" key="12">
    <source>
        <dbReference type="Pfam" id="PF00821"/>
    </source>
</evidence>
<keyword evidence="15" id="KW-1185">Reference proteome</keyword>
<feature type="binding site" evidence="11">
    <location>
        <begin position="263"/>
        <end position="268"/>
    </location>
    <ligand>
        <name>GTP</name>
        <dbReference type="ChEBI" id="CHEBI:37565"/>
    </ligand>
</feature>
<feature type="binding site" evidence="11">
    <location>
        <position position="412"/>
    </location>
    <ligand>
        <name>GTP</name>
        <dbReference type="ChEBI" id="CHEBI:37565"/>
    </ligand>
</feature>
<evidence type="ECO:0000313" key="14">
    <source>
        <dbReference type="EMBL" id="AKU99540.1"/>
    </source>
</evidence>
<evidence type="ECO:0000256" key="7">
    <source>
        <dbReference type="ARBA" id="ARBA00022793"/>
    </source>
</evidence>
<dbReference type="PROSITE" id="PS00505">
    <property type="entry name" value="PEPCK_GTP"/>
    <property type="match status" value="1"/>
</dbReference>
<dbReference type="RefSeq" id="WP_146650979.1">
    <property type="nucleotide sequence ID" value="NZ_CP012333.1"/>
</dbReference>
<feature type="domain" description="Phosphoenolpyruvate carboxykinase GTP-utilising N-terminal" evidence="13">
    <location>
        <begin position="22"/>
        <end position="231"/>
    </location>
</feature>
<dbReference type="InterPro" id="IPR018091">
    <property type="entry name" value="PEP_carboxykin_GTP_CS"/>
</dbReference>
<dbReference type="FunFam" id="3.40.449.10:FF:000005">
    <property type="entry name" value="Phosphoenolpyruvate carboxykinase [GTP]"/>
    <property type="match status" value="1"/>
</dbReference>
<feature type="binding site" evidence="11">
    <location>
        <begin position="211"/>
        <end position="213"/>
    </location>
    <ligand>
        <name>substrate</name>
    </ligand>
</feature>
<feature type="domain" description="Phosphoenolpyruvate carboxykinase C-terminal P-loop" evidence="12">
    <location>
        <begin position="236"/>
        <end position="588"/>
    </location>
</feature>
<sequence>MSVSAPVDSAGKPLTKNENLLKWVSEMAQLTKPERIVWCDGSEEEKNRLTEEAVAQKIIEPLNQEKLPGCYLHRSNPNDVARVEQLTFICTPTKEEAGPTNNWKDPKEAYEQLGKLFDGSMKGRTMYVVPYIMGPAGSKMSKVGVEITDSIYVVLNMRIMARMGKVALDMLGATSNDFNRGLHCTLDVNPERRFICHFPQDNTIWSVGSGYGGNVLLGKKCLALRVGSYLGKREGWLAEHMLILGVESPEGEMTYVAAAFPSACGKTNFAMMIPPKRFKGWKIWTVGDDIAWMRVGDDGKLYAVNPEFGYFGVAPGTSYDSNPNAMKTISRDTIFTNVARTPDGDVWWEGKDGATPQELIDWKGNAWTPASTEKAAHPNARFTAPATNNPCLSKFYDDPAGVPISAIIFGGRRATTVPLVMQAFNWLNGVFYGATMGSETTAAATGKVGVVRRDPFAMLPFCGYNMGEYFQHWLAMQSTITNPPKVFMVNWFRKDKNGKFLWPGFGENMRVLKWVVDRARLRVGGQETLFGWVPKAGDLDLSGLDIPHDQVDEATAIDLGEWKTELESYDEFFKSLGDQMPRALKLHRDLLLARIDAVTGGQG</sequence>
<dbReference type="GO" id="GO:0005525">
    <property type="term" value="F:GTP binding"/>
    <property type="evidence" value="ECO:0007669"/>
    <property type="project" value="UniProtKB-UniRule"/>
</dbReference>
<keyword evidence="8 11" id="KW-0342">GTP-binding</keyword>
<dbReference type="Pfam" id="PF00821">
    <property type="entry name" value="PEPCK_GTP"/>
    <property type="match status" value="1"/>
</dbReference>
<dbReference type="Proteomes" id="UP000064967">
    <property type="component" value="Chromosome"/>
</dbReference>
<reference evidence="14 15" key="1">
    <citation type="submission" date="2015-08" db="EMBL/GenBank/DDBJ databases">
        <authorList>
            <person name="Babu N.S."/>
            <person name="Beckwith C.J."/>
            <person name="Beseler K.G."/>
            <person name="Brison A."/>
            <person name="Carone J.V."/>
            <person name="Caskin T.P."/>
            <person name="Diamond M."/>
            <person name="Durham M.E."/>
            <person name="Foxe J.M."/>
            <person name="Go M."/>
            <person name="Henderson B.A."/>
            <person name="Jones I.B."/>
            <person name="McGettigan J.A."/>
            <person name="Micheletti S.J."/>
            <person name="Nasrallah M.E."/>
            <person name="Ortiz D."/>
            <person name="Piller C.R."/>
            <person name="Privatt S.R."/>
            <person name="Schneider S.L."/>
            <person name="Sharp S."/>
            <person name="Smith T.C."/>
            <person name="Stanton J.D."/>
            <person name="Ullery H.E."/>
            <person name="Wilson R.J."/>
            <person name="Serrano M.G."/>
            <person name="Buck G."/>
            <person name="Lee V."/>
            <person name="Wang Y."/>
            <person name="Carvalho R."/>
            <person name="Voegtly L."/>
            <person name="Shi R."/>
            <person name="Duckworth R."/>
            <person name="Johnson A."/>
            <person name="Loviza R."/>
            <person name="Walstead R."/>
            <person name="Shah Z."/>
            <person name="Kiflezghi M."/>
            <person name="Wade K."/>
            <person name="Ball S.L."/>
            <person name="Bradley K.W."/>
            <person name="Asai D.J."/>
            <person name="Bowman C.A."/>
            <person name="Russell D.A."/>
            <person name="Pope W.H."/>
            <person name="Jacobs-Sera D."/>
            <person name="Hendrix R.W."/>
            <person name="Hatfull G.F."/>
        </authorList>
    </citation>
    <scope>NUCLEOTIDE SEQUENCE [LARGE SCALE GENOMIC DNA]</scope>
    <source>
        <strain evidence="14 15">DSM 27648</strain>
    </source>
</reference>
<evidence type="ECO:0000256" key="5">
    <source>
        <dbReference type="ARBA" id="ARBA00022723"/>
    </source>
</evidence>
<feature type="binding site" evidence="11">
    <location>
        <position position="82"/>
    </location>
    <ligand>
        <name>substrate</name>
    </ligand>
</feature>
<dbReference type="GO" id="GO:0005829">
    <property type="term" value="C:cytosol"/>
    <property type="evidence" value="ECO:0007669"/>
    <property type="project" value="TreeGrafter"/>
</dbReference>
<dbReference type="HAMAP" id="MF_00452">
    <property type="entry name" value="PEPCK_GTP"/>
    <property type="match status" value="1"/>
</dbReference>
<dbReference type="PIRSF" id="PIRSF001348">
    <property type="entry name" value="PEP_carboxykinase_GTP"/>
    <property type="match status" value="1"/>
</dbReference>
<keyword evidence="10 11" id="KW-0456">Lyase</keyword>
<feature type="binding site" evidence="11">
    <location>
        <position position="220"/>
    </location>
    <ligand>
        <name>Mn(2+)</name>
        <dbReference type="ChEBI" id="CHEBI:29035"/>
    </ligand>
</feature>
<dbReference type="InterPro" id="IPR035078">
    <property type="entry name" value="PEP_carboxykinase_GTP_N"/>
</dbReference>
<evidence type="ECO:0000313" key="15">
    <source>
        <dbReference type="Proteomes" id="UP000064967"/>
    </source>
</evidence>
<dbReference type="OrthoDB" id="9758871at2"/>
<dbReference type="KEGG" id="llu:AKJ09_06204"/>
<dbReference type="STRING" id="1391654.AKJ09_06204"/>
<dbReference type="InterPro" id="IPR013035">
    <property type="entry name" value="PEP_carboxykinase_C"/>
</dbReference>
<dbReference type="UniPathway" id="UPA00138"/>
<dbReference type="GO" id="GO:0033993">
    <property type="term" value="P:response to lipid"/>
    <property type="evidence" value="ECO:0007669"/>
    <property type="project" value="TreeGrafter"/>
</dbReference>
<dbReference type="InterPro" id="IPR035077">
    <property type="entry name" value="PEP_carboxykinase_GTP_C"/>
</dbReference>
<dbReference type="GO" id="GO:0030145">
    <property type="term" value="F:manganese ion binding"/>
    <property type="evidence" value="ECO:0007669"/>
    <property type="project" value="UniProtKB-UniRule"/>
</dbReference>
<dbReference type="InterPro" id="IPR008210">
    <property type="entry name" value="PEP_carboxykinase_N"/>
</dbReference>
<dbReference type="PANTHER" id="PTHR11561:SF0">
    <property type="entry name" value="PHOSPHOENOLPYRUVATE CARBOXYKINASE [GTP]-RELATED"/>
    <property type="match status" value="1"/>
</dbReference>
<dbReference type="Gene3D" id="3.90.228.20">
    <property type="match status" value="1"/>
</dbReference>
<keyword evidence="14" id="KW-0670">Pyruvate</keyword>